<dbReference type="InterPro" id="IPR022151">
    <property type="entry name" value="Sox_N"/>
</dbReference>
<evidence type="ECO:0000256" key="3">
    <source>
        <dbReference type="ARBA" id="ARBA00023125"/>
    </source>
</evidence>
<evidence type="ECO:0000313" key="10">
    <source>
        <dbReference type="Proteomes" id="UP000440578"/>
    </source>
</evidence>
<evidence type="ECO:0000256" key="5">
    <source>
        <dbReference type="ARBA" id="ARBA00023242"/>
    </source>
</evidence>
<dbReference type="Pfam" id="PF00505">
    <property type="entry name" value="HMG_box"/>
    <property type="match status" value="1"/>
</dbReference>
<dbReference type="CDD" id="cd22031">
    <property type="entry name" value="HMG-box_SoxE"/>
    <property type="match status" value="1"/>
</dbReference>
<dbReference type="OrthoDB" id="6247875at2759"/>
<evidence type="ECO:0000256" key="1">
    <source>
        <dbReference type="ARBA" id="ARBA00004123"/>
    </source>
</evidence>
<evidence type="ECO:0000256" key="4">
    <source>
        <dbReference type="ARBA" id="ARBA00023163"/>
    </source>
</evidence>
<reference evidence="9 10" key="1">
    <citation type="submission" date="2019-07" db="EMBL/GenBank/DDBJ databases">
        <title>Draft genome assembly of a fouling barnacle, Amphibalanus amphitrite (Darwin, 1854): The first reference genome for Thecostraca.</title>
        <authorList>
            <person name="Kim W."/>
        </authorList>
    </citation>
    <scope>NUCLEOTIDE SEQUENCE [LARGE SCALE GENOMIC DNA]</scope>
    <source>
        <strain evidence="9">SNU_AA5</strain>
        <tissue evidence="9">Soma without cirri and trophi</tissue>
    </source>
</reference>
<keyword evidence="5 6" id="KW-0539">Nucleus</keyword>
<comment type="caution">
    <text evidence="9">The sequence shown here is derived from an EMBL/GenBank/DDBJ whole genome shotgun (WGS) entry which is preliminary data.</text>
</comment>
<gene>
    <name evidence="9" type="primary">sox9-b</name>
    <name evidence="9" type="ORF">FJT64_000441</name>
</gene>
<dbReference type="AlphaFoldDB" id="A0A6A4W4W4"/>
<keyword evidence="3 6" id="KW-0238">DNA-binding</keyword>
<dbReference type="GO" id="GO:0000978">
    <property type="term" value="F:RNA polymerase II cis-regulatory region sequence-specific DNA binding"/>
    <property type="evidence" value="ECO:0007669"/>
    <property type="project" value="TreeGrafter"/>
</dbReference>
<sequence>MAAATPTSEASDEGDKGIYEAVSKVLEGYDWTLVPMLNRASGRGRSHVKRPMNAFMVWAQAARKKLADQYPQLHNAELSKTLGKLWRLLSDADKRPFIEEAEKLRRQHKKDHPDYKYQPRRRKALKGPACAASQQGNTVVFNTSRQHTMEEAAEAARLAASQGQGQGQGHGPPTPPTTPQAELLRDNKQAMGFLQGSPGGLSCYGTRPTASALARGQCTAVASQSACASAAGRPTMPQASPEDASKVTWPKEDSYRSHQAAAAAAAAAAGSSGGVGVASSQLSQLPQAMACDAFYSQTGFKPDDDRLYRGHEERVYRGQPFSSQLIAPSAGYSAENMAYYQNLYQYPSQRSYDANDPWTFM</sequence>
<evidence type="ECO:0000313" key="9">
    <source>
        <dbReference type="EMBL" id="KAF0298814.1"/>
    </source>
</evidence>
<evidence type="ECO:0000256" key="7">
    <source>
        <dbReference type="SAM" id="MobiDB-lite"/>
    </source>
</evidence>
<name>A0A6A4W4W4_AMPAM</name>
<dbReference type="InterPro" id="IPR050917">
    <property type="entry name" value="SOX_TF"/>
</dbReference>
<feature type="DNA-binding region" description="HMG box" evidence="6">
    <location>
        <begin position="48"/>
        <end position="116"/>
    </location>
</feature>
<dbReference type="PANTHER" id="PTHR45803">
    <property type="entry name" value="SOX100B"/>
    <property type="match status" value="1"/>
</dbReference>
<dbReference type="GO" id="GO:0000122">
    <property type="term" value="P:negative regulation of transcription by RNA polymerase II"/>
    <property type="evidence" value="ECO:0007669"/>
    <property type="project" value="TreeGrafter"/>
</dbReference>
<protein>
    <submittedName>
        <fullName evidence="9">Transcription factor Sox-9-B</fullName>
    </submittedName>
</protein>
<dbReference type="PANTHER" id="PTHR45803:SF10">
    <property type="entry name" value="HMG BOX DOMAIN-CONTAINING PROTEIN"/>
    <property type="match status" value="1"/>
</dbReference>
<dbReference type="GO" id="GO:0002009">
    <property type="term" value="P:morphogenesis of an epithelium"/>
    <property type="evidence" value="ECO:0007669"/>
    <property type="project" value="TreeGrafter"/>
</dbReference>
<dbReference type="Gene3D" id="1.10.30.10">
    <property type="entry name" value="High mobility group box domain"/>
    <property type="match status" value="1"/>
</dbReference>
<dbReference type="SMART" id="SM00398">
    <property type="entry name" value="HMG"/>
    <property type="match status" value="1"/>
</dbReference>
<keyword evidence="4" id="KW-0804">Transcription</keyword>
<feature type="compositionally biased region" description="Basic and acidic residues" evidence="7">
    <location>
        <begin position="243"/>
        <end position="255"/>
    </location>
</feature>
<dbReference type="GO" id="GO:0005634">
    <property type="term" value="C:nucleus"/>
    <property type="evidence" value="ECO:0007669"/>
    <property type="project" value="UniProtKB-SubCell"/>
</dbReference>
<dbReference type="InterPro" id="IPR009071">
    <property type="entry name" value="HMG_box_dom"/>
</dbReference>
<dbReference type="FunFam" id="1.10.30.10:FF:000004">
    <property type="entry name" value="Transcription factor SOX-10"/>
    <property type="match status" value="1"/>
</dbReference>
<proteinExistence type="predicted"/>
<dbReference type="SUPFAM" id="SSF47095">
    <property type="entry name" value="HMG-box"/>
    <property type="match status" value="1"/>
</dbReference>
<feature type="region of interest" description="Disordered" evidence="7">
    <location>
        <begin position="231"/>
        <end position="255"/>
    </location>
</feature>
<feature type="region of interest" description="Disordered" evidence="7">
    <location>
        <begin position="146"/>
        <end position="181"/>
    </location>
</feature>
<keyword evidence="10" id="KW-1185">Reference proteome</keyword>
<comment type="subcellular location">
    <subcellularLocation>
        <location evidence="1">Nucleus</location>
    </subcellularLocation>
</comment>
<evidence type="ECO:0000259" key="8">
    <source>
        <dbReference type="PROSITE" id="PS50118"/>
    </source>
</evidence>
<keyword evidence="2" id="KW-0805">Transcription regulation</keyword>
<feature type="domain" description="HMG box" evidence="8">
    <location>
        <begin position="48"/>
        <end position="116"/>
    </location>
</feature>
<dbReference type="Pfam" id="PF12444">
    <property type="entry name" value="Sox_N"/>
    <property type="match status" value="1"/>
</dbReference>
<dbReference type="InterPro" id="IPR036910">
    <property type="entry name" value="HMG_box_dom_sf"/>
</dbReference>
<dbReference type="EMBL" id="VIIS01001409">
    <property type="protein sequence ID" value="KAF0298814.1"/>
    <property type="molecule type" value="Genomic_DNA"/>
</dbReference>
<dbReference type="GO" id="GO:0000981">
    <property type="term" value="F:DNA-binding transcription factor activity, RNA polymerase II-specific"/>
    <property type="evidence" value="ECO:0007669"/>
    <property type="project" value="TreeGrafter"/>
</dbReference>
<organism evidence="9 10">
    <name type="scientific">Amphibalanus amphitrite</name>
    <name type="common">Striped barnacle</name>
    <name type="synonym">Balanus amphitrite</name>
    <dbReference type="NCBI Taxonomy" id="1232801"/>
    <lineage>
        <taxon>Eukaryota</taxon>
        <taxon>Metazoa</taxon>
        <taxon>Ecdysozoa</taxon>
        <taxon>Arthropoda</taxon>
        <taxon>Crustacea</taxon>
        <taxon>Multicrustacea</taxon>
        <taxon>Cirripedia</taxon>
        <taxon>Thoracica</taxon>
        <taxon>Thoracicalcarea</taxon>
        <taxon>Balanomorpha</taxon>
        <taxon>Balanoidea</taxon>
        <taxon>Balanidae</taxon>
        <taxon>Amphibalaninae</taxon>
        <taxon>Amphibalanus</taxon>
    </lineage>
</organism>
<dbReference type="Proteomes" id="UP000440578">
    <property type="component" value="Unassembled WGS sequence"/>
</dbReference>
<evidence type="ECO:0000256" key="2">
    <source>
        <dbReference type="ARBA" id="ARBA00023015"/>
    </source>
</evidence>
<accession>A0A6A4W4W4</accession>
<dbReference type="PROSITE" id="PS50118">
    <property type="entry name" value="HMG_BOX_2"/>
    <property type="match status" value="1"/>
</dbReference>
<evidence type="ECO:0000256" key="6">
    <source>
        <dbReference type="PROSITE-ProRule" id="PRU00267"/>
    </source>
</evidence>